<dbReference type="InterPro" id="IPR043129">
    <property type="entry name" value="ATPase_NBD"/>
</dbReference>
<dbReference type="SUPFAM" id="SSF53067">
    <property type="entry name" value="Actin-like ATPase domain"/>
    <property type="match status" value="1"/>
</dbReference>
<proteinExistence type="predicted"/>
<comment type="caution">
    <text evidence="2">The sequence shown here is derived from an EMBL/GenBank/DDBJ whole genome shotgun (WGS) entry which is preliminary data.</text>
</comment>
<dbReference type="Gene3D" id="3.30.420.40">
    <property type="match status" value="1"/>
</dbReference>
<evidence type="ECO:0000259" key="1">
    <source>
        <dbReference type="Pfam" id="PF01869"/>
    </source>
</evidence>
<accession>A0A0F9CJA9</accession>
<organism evidence="2">
    <name type="scientific">marine sediment metagenome</name>
    <dbReference type="NCBI Taxonomy" id="412755"/>
    <lineage>
        <taxon>unclassified sequences</taxon>
        <taxon>metagenomes</taxon>
        <taxon>ecological metagenomes</taxon>
    </lineage>
</organism>
<evidence type="ECO:0000313" key="2">
    <source>
        <dbReference type="EMBL" id="KKL49209.1"/>
    </source>
</evidence>
<protein>
    <recommendedName>
        <fullName evidence="1">ATPase BadF/BadG/BcrA/BcrD type domain-containing protein</fullName>
    </recommendedName>
</protein>
<dbReference type="Pfam" id="PF01869">
    <property type="entry name" value="BcrAD_BadFG"/>
    <property type="match status" value="1"/>
</dbReference>
<dbReference type="PANTHER" id="PTHR32329">
    <property type="entry name" value="BIFUNCTIONAL PROTEIN [INCLUDES 2-HYDROXYACYL-COA DEHYDRATASE (N-TER) AND ITS ACTIVATOR DOMAIN (C_TERM)-RELATED"/>
    <property type="match status" value="1"/>
</dbReference>
<feature type="domain" description="ATPase BadF/BadG/BcrA/BcrD type" evidence="1">
    <location>
        <begin position="1"/>
        <end position="132"/>
    </location>
</feature>
<dbReference type="PANTHER" id="PTHR32329:SF2">
    <property type="entry name" value="BIFUNCTIONAL PROTEIN [INCLUDES 2-HYDROXYACYL-COA DEHYDRATASE (N-TER) AND ITS ACTIVATOR DOMAIN (C_TERM)"/>
    <property type="match status" value="1"/>
</dbReference>
<gene>
    <name evidence="2" type="ORF">LCGC14_2317810</name>
</gene>
<reference evidence="2" key="1">
    <citation type="journal article" date="2015" name="Nature">
        <title>Complex archaea that bridge the gap between prokaryotes and eukaryotes.</title>
        <authorList>
            <person name="Spang A."/>
            <person name="Saw J.H."/>
            <person name="Jorgensen S.L."/>
            <person name="Zaremba-Niedzwiedzka K."/>
            <person name="Martijn J."/>
            <person name="Lind A.E."/>
            <person name="van Eijk R."/>
            <person name="Schleper C."/>
            <person name="Guy L."/>
            <person name="Ettema T.J."/>
        </authorList>
    </citation>
    <scope>NUCLEOTIDE SEQUENCE</scope>
</reference>
<sequence length="144" mass="15864">FKMNRKCAAGTGVFIEEIANQLDIPLNELNKIAIKSTKKAPLGSFCTVFAKTEILTRIKEGEQVEDLLKSTFESVVRRIIEMTELEGALVVTGGVVAHNRIIGDILKRETRADILIPPHPQLIGAIGAAIFALETHNFIKNKKN</sequence>
<dbReference type="AlphaFoldDB" id="A0A0F9CJA9"/>
<dbReference type="EMBL" id="LAZR01033041">
    <property type="protein sequence ID" value="KKL49209.1"/>
    <property type="molecule type" value="Genomic_DNA"/>
</dbReference>
<dbReference type="InterPro" id="IPR051805">
    <property type="entry name" value="Dehydratase_Activator_Redct"/>
</dbReference>
<name>A0A0F9CJA9_9ZZZZ</name>
<dbReference type="InterPro" id="IPR002731">
    <property type="entry name" value="ATPase_BadF"/>
</dbReference>
<feature type="non-terminal residue" evidence="2">
    <location>
        <position position="1"/>
    </location>
</feature>